<evidence type="ECO:0000256" key="6">
    <source>
        <dbReference type="SAM" id="Phobius"/>
    </source>
</evidence>
<name>A0A078MDX0_9BACL</name>
<accession>A0A078MDX0</accession>
<evidence type="ECO:0000256" key="2">
    <source>
        <dbReference type="ARBA" id="ARBA00022475"/>
    </source>
</evidence>
<organism evidence="7">
    <name type="scientific">Metalysinibacillus saudimassiliensis</name>
    <dbReference type="NCBI Taxonomy" id="1461583"/>
    <lineage>
        <taxon>Bacteria</taxon>
        <taxon>Bacillati</taxon>
        <taxon>Bacillota</taxon>
        <taxon>Bacilli</taxon>
        <taxon>Bacillales</taxon>
        <taxon>Caryophanaceae</taxon>
        <taxon>Metalysinibacillus</taxon>
    </lineage>
</organism>
<evidence type="ECO:0000256" key="5">
    <source>
        <dbReference type="ARBA" id="ARBA00023136"/>
    </source>
</evidence>
<feature type="transmembrane region" description="Helical" evidence="6">
    <location>
        <begin position="339"/>
        <end position="362"/>
    </location>
</feature>
<feature type="transmembrane region" description="Helical" evidence="6">
    <location>
        <begin position="464"/>
        <end position="489"/>
    </location>
</feature>
<dbReference type="PANTHER" id="PTHR30250:SF21">
    <property type="entry name" value="LIPID II FLIPPASE MURJ"/>
    <property type="match status" value="1"/>
</dbReference>
<keyword evidence="2" id="KW-1003">Cell membrane</keyword>
<feature type="transmembrane region" description="Helical" evidence="6">
    <location>
        <begin position="495"/>
        <end position="515"/>
    </location>
</feature>
<keyword evidence="5 6" id="KW-0472">Membrane</keyword>
<feature type="transmembrane region" description="Helical" evidence="6">
    <location>
        <begin position="193"/>
        <end position="216"/>
    </location>
</feature>
<evidence type="ECO:0000256" key="4">
    <source>
        <dbReference type="ARBA" id="ARBA00022989"/>
    </source>
</evidence>
<dbReference type="HOGENOM" id="CLU_022017_1_0_9"/>
<dbReference type="AlphaFoldDB" id="A0A078MDX0"/>
<keyword evidence="3 6" id="KW-0812">Transmembrane</keyword>
<feature type="transmembrane region" description="Helical" evidence="6">
    <location>
        <begin position="168"/>
        <end position="187"/>
    </location>
</feature>
<dbReference type="PIRSF" id="PIRSF038958">
    <property type="entry name" value="PG_synth_SpoVB"/>
    <property type="match status" value="1"/>
</dbReference>
<comment type="subcellular location">
    <subcellularLocation>
        <location evidence="1">Cell membrane</location>
        <topology evidence="1">Multi-pass membrane protein</topology>
    </subcellularLocation>
</comment>
<feature type="transmembrane region" description="Helical" evidence="6">
    <location>
        <begin position="130"/>
        <end position="147"/>
    </location>
</feature>
<reference evidence="7" key="1">
    <citation type="submission" date="2014-07" db="EMBL/GenBank/DDBJ databases">
        <authorList>
            <person name="Urmite Genomes Urmite Genomes"/>
        </authorList>
    </citation>
    <scope>NUCLEOTIDE SEQUENCE</scope>
    <source>
        <strain evidence="7">13S34_air</strain>
    </source>
</reference>
<keyword evidence="7" id="KW-0131">Cell cycle</keyword>
<dbReference type="PANTHER" id="PTHR30250">
    <property type="entry name" value="PST FAMILY PREDICTED COLANIC ACID TRANSPORTER"/>
    <property type="match status" value="1"/>
</dbReference>
<evidence type="ECO:0000256" key="3">
    <source>
        <dbReference type="ARBA" id="ARBA00022692"/>
    </source>
</evidence>
<dbReference type="PATRIC" id="fig|1461583.4.peg.2437"/>
<dbReference type="GO" id="GO:0051301">
    <property type="term" value="P:cell division"/>
    <property type="evidence" value="ECO:0007669"/>
    <property type="project" value="UniProtKB-KW"/>
</dbReference>
<feature type="transmembrane region" description="Helical" evidence="6">
    <location>
        <begin position="246"/>
        <end position="266"/>
    </location>
</feature>
<dbReference type="InterPro" id="IPR002797">
    <property type="entry name" value="Polysacc_synth"/>
</dbReference>
<dbReference type="InterPro" id="IPR024923">
    <property type="entry name" value="PG_synth_SpoVB"/>
</dbReference>
<dbReference type="CDD" id="cd13124">
    <property type="entry name" value="MATE_SpoVB_like"/>
    <property type="match status" value="1"/>
</dbReference>
<protein>
    <submittedName>
        <fullName evidence="7">Putative cell division protein YtgP</fullName>
    </submittedName>
</protein>
<dbReference type="EMBL" id="LN483078">
    <property type="protein sequence ID" value="CEA05558.1"/>
    <property type="molecule type" value="Genomic_DNA"/>
</dbReference>
<feature type="transmembrane region" description="Helical" evidence="6">
    <location>
        <begin position="430"/>
        <end position="452"/>
    </location>
</feature>
<gene>
    <name evidence="7" type="primary">ytgP_2</name>
    <name evidence="7" type="ORF">BN1050_02521</name>
</gene>
<dbReference type="InterPro" id="IPR050833">
    <property type="entry name" value="Poly_Biosynth_Transport"/>
</dbReference>
<proteinExistence type="predicted"/>
<keyword evidence="7" id="KW-0132">Cell division</keyword>
<evidence type="ECO:0000256" key="1">
    <source>
        <dbReference type="ARBA" id="ARBA00004651"/>
    </source>
</evidence>
<dbReference type="Pfam" id="PF01943">
    <property type="entry name" value="Polysacc_synt"/>
    <property type="match status" value="1"/>
</dbReference>
<feature type="transmembrane region" description="Helical" evidence="6">
    <location>
        <begin position="401"/>
        <end position="424"/>
    </location>
</feature>
<dbReference type="GO" id="GO:0005886">
    <property type="term" value="C:plasma membrane"/>
    <property type="evidence" value="ECO:0007669"/>
    <property type="project" value="UniProtKB-SubCell"/>
</dbReference>
<keyword evidence="4 6" id="KW-1133">Transmembrane helix</keyword>
<feature type="transmembrane region" description="Helical" evidence="6">
    <location>
        <begin position="12"/>
        <end position="35"/>
    </location>
</feature>
<feature type="transmembrane region" description="Helical" evidence="6">
    <location>
        <begin position="89"/>
        <end position="110"/>
    </location>
</feature>
<feature type="transmembrane region" description="Helical" evidence="6">
    <location>
        <begin position="374"/>
        <end position="394"/>
    </location>
</feature>
<evidence type="ECO:0000313" key="7">
    <source>
        <dbReference type="EMBL" id="CEA05558.1"/>
    </source>
</evidence>
<feature type="transmembrane region" description="Helical" evidence="6">
    <location>
        <begin position="298"/>
        <end position="318"/>
    </location>
</feature>
<feature type="transmembrane region" description="Helical" evidence="6">
    <location>
        <begin position="47"/>
        <end position="69"/>
    </location>
</feature>
<sequence length="539" mass="59093">MSSNSLMKGAAILTIGLFLSKALGLIYIFPFYAIIGESNVALYSYAYIPYSIMLTFAISGAPNAVAKFVSKYNTLGDYDTGRRLMRSGLFVMLGTGLISFIALFTLATPIAEMVIKSEEQVFTVAQIANVIRWLSLALLVVPFMSLWRGFFQGYGIMTPTAISQLVEQIVRVAFLLIASFLVMIVFSGKVETAISMAVFAAFVGAIASMFVLLYYWRKYVPEFDRLRATSISSGEHISMVTIYKEILTYSIPFAFVGMADPLFQLVDMLTFNDAMTSIGLAKVTDEYFGMINFLTNKIVMIPVMLASGLSMALIPVITRYYTQGAQISLRYTVDKTFQIILFVMLPATVGIMTLSYEIYYAFYSQSEAGATVLMHYAPIAILFALFAVTAALMQGINYQKWVVFSLLTGIFMKLALNIPLIKLFAADGSIIATGIGYTTAIAINVAVIVIVLNYRPTVVLKRFVLIALVTATMAVVVLGVKWVLALIVGEPDTKWLAILYVVVCAPLGALAYAAITLKIGLAQNVLGERITRITNKLGL</sequence>